<protein>
    <recommendedName>
        <fullName evidence="4">Cox cluster protein</fullName>
    </recommendedName>
</protein>
<evidence type="ECO:0000256" key="1">
    <source>
        <dbReference type="SAM" id="Phobius"/>
    </source>
</evidence>
<dbReference type="RefSeq" id="WP_227261614.1">
    <property type="nucleotide sequence ID" value="NZ_BAAADU010000002.1"/>
</dbReference>
<feature type="transmembrane region" description="Helical" evidence="1">
    <location>
        <begin position="26"/>
        <end position="45"/>
    </location>
</feature>
<proteinExistence type="predicted"/>
<dbReference type="GeneID" id="68572204"/>
<keyword evidence="1" id="KW-1133">Transmembrane helix</keyword>
<dbReference type="Proteomes" id="UP001500194">
    <property type="component" value="Unassembled WGS sequence"/>
</dbReference>
<dbReference type="EMBL" id="BAAADU010000002">
    <property type="protein sequence ID" value="GAA0647043.1"/>
    <property type="molecule type" value="Genomic_DNA"/>
</dbReference>
<evidence type="ECO:0000313" key="2">
    <source>
        <dbReference type="EMBL" id="GAA0647043.1"/>
    </source>
</evidence>
<gene>
    <name evidence="2" type="ORF">GCM10009019_06760</name>
</gene>
<organism evidence="2 3">
    <name type="scientific">Salarchaeum japonicum</name>
    <dbReference type="NCBI Taxonomy" id="555573"/>
    <lineage>
        <taxon>Archaea</taxon>
        <taxon>Methanobacteriati</taxon>
        <taxon>Methanobacteriota</taxon>
        <taxon>Stenosarchaea group</taxon>
        <taxon>Halobacteria</taxon>
        <taxon>Halobacteriales</taxon>
        <taxon>Halobacteriaceae</taxon>
    </lineage>
</organism>
<keyword evidence="1" id="KW-0472">Membrane</keyword>
<evidence type="ECO:0000313" key="3">
    <source>
        <dbReference type="Proteomes" id="UP001500194"/>
    </source>
</evidence>
<keyword evidence="3" id="KW-1185">Reference proteome</keyword>
<reference evidence="2 3" key="1">
    <citation type="journal article" date="2019" name="Int. J. Syst. Evol. Microbiol.">
        <title>The Global Catalogue of Microorganisms (GCM) 10K type strain sequencing project: providing services to taxonomists for standard genome sequencing and annotation.</title>
        <authorList>
            <consortium name="The Broad Institute Genomics Platform"/>
            <consortium name="The Broad Institute Genome Sequencing Center for Infectious Disease"/>
            <person name="Wu L."/>
            <person name="Ma J."/>
        </authorList>
    </citation>
    <scope>NUCLEOTIDE SEQUENCE [LARGE SCALE GENOMIC DNA]</scope>
    <source>
        <strain evidence="2 3">JCM 16327</strain>
    </source>
</reference>
<evidence type="ECO:0008006" key="4">
    <source>
        <dbReference type="Google" id="ProtNLM"/>
    </source>
</evidence>
<accession>A0AAV3SY23</accession>
<keyword evidence="1" id="KW-0812">Transmembrane</keyword>
<sequence>MQPSKPFFTPDGELDASSVLDEAVPLAKLVVAVAAVAAIPFFLQYLLVELVAVTPLFIVPLTLVTQFVLAVGTAFVLLYVVVRANQLATDA</sequence>
<comment type="caution">
    <text evidence="2">The sequence shown here is derived from an EMBL/GenBank/DDBJ whole genome shotgun (WGS) entry which is preliminary data.</text>
</comment>
<dbReference type="AlphaFoldDB" id="A0AAV3SY23"/>
<name>A0AAV3SY23_9EURY</name>
<feature type="transmembrane region" description="Helical" evidence="1">
    <location>
        <begin position="57"/>
        <end position="82"/>
    </location>
</feature>